<dbReference type="InterPro" id="IPR036259">
    <property type="entry name" value="MFS_trans_sf"/>
</dbReference>
<dbReference type="PANTHER" id="PTHR23537:SF1">
    <property type="entry name" value="SUGAR TRANSPORTER"/>
    <property type="match status" value="1"/>
</dbReference>
<dbReference type="PROSITE" id="PS50850">
    <property type="entry name" value="MFS"/>
    <property type="match status" value="1"/>
</dbReference>
<evidence type="ECO:0000313" key="6">
    <source>
        <dbReference type="EMBL" id="EKE74987.1"/>
    </source>
</evidence>
<keyword evidence="1 4" id="KW-0812">Transmembrane</keyword>
<dbReference type="PANTHER" id="PTHR23537">
    <property type="match status" value="1"/>
</dbReference>
<feature type="domain" description="Major facilitator superfamily (MFS) profile" evidence="5">
    <location>
        <begin position="21"/>
        <end position="396"/>
    </location>
</feature>
<dbReference type="InterPro" id="IPR010645">
    <property type="entry name" value="MFS_4"/>
</dbReference>
<feature type="transmembrane region" description="Helical" evidence="4">
    <location>
        <begin position="216"/>
        <end position="239"/>
    </location>
</feature>
<proteinExistence type="predicted"/>
<dbReference type="AlphaFoldDB" id="K2JKL0"/>
<dbReference type="InterPro" id="IPR020846">
    <property type="entry name" value="MFS_dom"/>
</dbReference>
<dbReference type="Gene3D" id="1.20.1250.20">
    <property type="entry name" value="MFS general substrate transporter like domains"/>
    <property type="match status" value="1"/>
</dbReference>
<dbReference type="eggNOG" id="COG2814">
    <property type="taxonomic scope" value="Bacteria"/>
</dbReference>
<dbReference type="RefSeq" id="WP_008484304.1">
    <property type="nucleotide sequence ID" value="NZ_AMRI01000010.1"/>
</dbReference>
<comment type="caution">
    <text evidence="6">The sequence shown here is derived from an EMBL/GenBank/DDBJ whole genome shotgun (WGS) entry which is preliminary data.</text>
</comment>
<feature type="transmembrane region" description="Helical" evidence="4">
    <location>
        <begin position="374"/>
        <end position="397"/>
    </location>
</feature>
<feature type="transmembrane region" description="Helical" evidence="4">
    <location>
        <begin position="20"/>
        <end position="39"/>
    </location>
</feature>
<name>K2JKL0_9GAMM</name>
<evidence type="ECO:0000256" key="4">
    <source>
        <dbReference type="SAM" id="Phobius"/>
    </source>
</evidence>
<evidence type="ECO:0000313" key="7">
    <source>
        <dbReference type="Proteomes" id="UP000006755"/>
    </source>
</evidence>
<accession>K2JKL0</accession>
<dbReference type="Pfam" id="PF06779">
    <property type="entry name" value="MFS_4"/>
    <property type="match status" value="1"/>
</dbReference>
<feature type="transmembrane region" description="Helical" evidence="4">
    <location>
        <begin position="116"/>
        <end position="137"/>
    </location>
</feature>
<feature type="transmembrane region" description="Helical" evidence="4">
    <location>
        <begin position="348"/>
        <end position="368"/>
    </location>
</feature>
<keyword evidence="7" id="KW-1185">Reference proteome</keyword>
<feature type="transmembrane region" description="Helical" evidence="4">
    <location>
        <begin position="89"/>
        <end position="110"/>
    </location>
</feature>
<dbReference type="EMBL" id="AMRI01000010">
    <property type="protein sequence ID" value="EKE74987.1"/>
    <property type="molecule type" value="Genomic_DNA"/>
</dbReference>
<dbReference type="STRING" id="745411.B3C1_08866"/>
<dbReference type="Proteomes" id="UP000006755">
    <property type="component" value="Unassembled WGS sequence"/>
</dbReference>
<dbReference type="OrthoDB" id="9797953at2"/>
<dbReference type="PATRIC" id="fig|745411.4.peg.1731"/>
<sequence>MTTADNTGHPGNNDSQRIPWAAILAGFCASLIGIGLARFAYTPLIPPLISAGWFSADKVIYLGAANLAGYLIGALLARPLGRRFGNVPVLKVMMLLTAIAFFACGFPLSISWFFGWRLLSGVTGGVIMVLVAATLLPHIPASRRGLASGAIFLGLGVGIAGSGTLVPLLLSWGLKATWLGLGAIGLLLTALSWRGWPRHHQAQPAITGRSAEHSGFALKVFYLQYGLMAAALVPTMVFMVDYVARGLGQGAHVGALFWVLYGLGAIAGPVLYGQLGDKLGASGALRLLVTVQALAVMLLLASSNLVSTAIATVLIGTFPPGMVPLALHKVHQLLPGDHQAQAATWSRATVVFASFQALAGYGYSYLFTQSGGSYPLLFALAVLALVLILLGDGLLVLKAGRKGPAAEQA</sequence>
<keyword evidence="2 4" id="KW-1133">Transmembrane helix</keyword>
<feature type="transmembrane region" description="Helical" evidence="4">
    <location>
        <begin position="176"/>
        <end position="196"/>
    </location>
</feature>
<dbReference type="SUPFAM" id="SSF103473">
    <property type="entry name" value="MFS general substrate transporter"/>
    <property type="match status" value="1"/>
</dbReference>
<keyword evidence="3 4" id="KW-0472">Membrane</keyword>
<protein>
    <submittedName>
        <fullName evidence="6">Putative transporter-like membrane protein</fullName>
    </submittedName>
</protein>
<gene>
    <name evidence="6" type="ORF">B3C1_08866</name>
</gene>
<feature type="transmembrane region" description="Helical" evidence="4">
    <location>
        <begin position="59"/>
        <end position="77"/>
    </location>
</feature>
<evidence type="ECO:0000256" key="3">
    <source>
        <dbReference type="ARBA" id="ARBA00023136"/>
    </source>
</evidence>
<reference evidence="6 7" key="1">
    <citation type="journal article" date="2012" name="J. Bacteriol.">
        <title>Genome Sequence of Gallaecimonas xiamenensis Type Strain 3-C-1.</title>
        <authorList>
            <person name="Lai Q."/>
            <person name="Wang L."/>
            <person name="Wang W."/>
            <person name="Shao Z."/>
        </authorList>
    </citation>
    <scope>NUCLEOTIDE SEQUENCE [LARGE SCALE GENOMIC DNA]</scope>
    <source>
        <strain evidence="6 7">3-C-1</strain>
    </source>
</reference>
<dbReference type="GO" id="GO:0022857">
    <property type="term" value="F:transmembrane transporter activity"/>
    <property type="evidence" value="ECO:0007669"/>
    <property type="project" value="InterPro"/>
</dbReference>
<evidence type="ECO:0000256" key="1">
    <source>
        <dbReference type="ARBA" id="ARBA00022692"/>
    </source>
</evidence>
<organism evidence="6 7">
    <name type="scientific">Gallaecimonas xiamenensis 3-C-1</name>
    <dbReference type="NCBI Taxonomy" id="745411"/>
    <lineage>
        <taxon>Bacteria</taxon>
        <taxon>Pseudomonadati</taxon>
        <taxon>Pseudomonadota</taxon>
        <taxon>Gammaproteobacteria</taxon>
        <taxon>Enterobacterales</taxon>
        <taxon>Gallaecimonadaceae</taxon>
        <taxon>Gallaecimonas</taxon>
    </lineage>
</organism>
<evidence type="ECO:0000259" key="5">
    <source>
        <dbReference type="PROSITE" id="PS50850"/>
    </source>
</evidence>
<dbReference type="GO" id="GO:0005886">
    <property type="term" value="C:plasma membrane"/>
    <property type="evidence" value="ECO:0007669"/>
    <property type="project" value="TreeGrafter"/>
</dbReference>
<feature type="transmembrane region" description="Helical" evidence="4">
    <location>
        <begin position="251"/>
        <end position="272"/>
    </location>
</feature>
<evidence type="ECO:0000256" key="2">
    <source>
        <dbReference type="ARBA" id="ARBA00022989"/>
    </source>
</evidence>
<feature type="transmembrane region" description="Helical" evidence="4">
    <location>
        <begin position="149"/>
        <end position="170"/>
    </location>
</feature>